<dbReference type="InterPro" id="IPR029063">
    <property type="entry name" value="SAM-dependent_MTases_sf"/>
</dbReference>
<protein>
    <submittedName>
        <fullName evidence="2">Class I SAM-dependent methyltransferase</fullName>
    </submittedName>
</protein>
<dbReference type="Proteomes" id="UP001057520">
    <property type="component" value="Chromosome"/>
</dbReference>
<dbReference type="Gene3D" id="3.40.50.150">
    <property type="entry name" value="Vaccinia Virus protein VP39"/>
    <property type="match status" value="1"/>
</dbReference>
<keyword evidence="3" id="KW-1185">Reference proteome</keyword>
<name>A0ABY4ZXM8_9CAUL</name>
<evidence type="ECO:0000256" key="1">
    <source>
        <dbReference type="SAM" id="SignalP"/>
    </source>
</evidence>
<dbReference type="GO" id="GO:0008168">
    <property type="term" value="F:methyltransferase activity"/>
    <property type="evidence" value="ECO:0007669"/>
    <property type="project" value="UniProtKB-KW"/>
</dbReference>
<dbReference type="EMBL" id="CP096040">
    <property type="protein sequence ID" value="USQ97445.1"/>
    <property type="molecule type" value="Genomic_DNA"/>
</dbReference>
<feature type="signal peptide" evidence="1">
    <location>
        <begin position="1"/>
        <end position="25"/>
    </location>
</feature>
<reference evidence="2 3" key="1">
    <citation type="submission" date="2022-04" db="EMBL/GenBank/DDBJ databases">
        <title>Genome sequence of soybean root-associated Caulobacter segnis RL271.</title>
        <authorList>
            <person name="Longley R."/>
            <person name="Bonito G."/>
            <person name="Trigodet F."/>
            <person name="Crosson S."/>
            <person name="Fiebig A."/>
        </authorList>
    </citation>
    <scope>NUCLEOTIDE SEQUENCE [LARGE SCALE GENOMIC DNA]</scope>
    <source>
        <strain evidence="2 3">RL271</strain>
    </source>
</reference>
<dbReference type="PIRSF" id="PIRSF031679">
    <property type="entry name" value="Mtase_Alr7345_prd"/>
    <property type="match status" value="1"/>
</dbReference>
<keyword evidence="2" id="KW-0489">Methyltransferase</keyword>
<sequence>MARKHLVSVLAVGVLAFGASSLGGAALAQVPANIAKALADPARPAADTARDAARHPGEVLALAEVKPGDTVVDYIMGGGYFTRLISAAVGPNGTVYAYQPAEFIKFKAQYGEDQKAVAAALSNVKPLNGPMTALDLPDNADVVITVQNYHDMHLKPFPVDTAAKANAEIFKSLKPGGVFLVIDHAAAAGSGITAADSLHRIDIAAVKSEVEAAGFKLEAESPLLASSADPHTASVFDPAIRGKTDQFILKFRKPK</sequence>
<proteinExistence type="predicted"/>
<dbReference type="GO" id="GO:0032259">
    <property type="term" value="P:methylation"/>
    <property type="evidence" value="ECO:0007669"/>
    <property type="project" value="UniProtKB-KW"/>
</dbReference>
<evidence type="ECO:0000313" key="3">
    <source>
        <dbReference type="Proteomes" id="UP001057520"/>
    </source>
</evidence>
<dbReference type="SUPFAM" id="SSF53335">
    <property type="entry name" value="S-adenosyl-L-methionine-dependent methyltransferases"/>
    <property type="match status" value="1"/>
</dbReference>
<dbReference type="InterPro" id="IPR016980">
    <property type="entry name" value="S-AdoMet-dep_MeTrfase_Alr7345"/>
</dbReference>
<keyword evidence="2" id="KW-0808">Transferase</keyword>
<organism evidence="2 3">
    <name type="scientific">Caulobacter segnis</name>
    <dbReference type="NCBI Taxonomy" id="88688"/>
    <lineage>
        <taxon>Bacteria</taxon>
        <taxon>Pseudomonadati</taxon>
        <taxon>Pseudomonadota</taxon>
        <taxon>Alphaproteobacteria</taxon>
        <taxon>Caulobacterales</taxon>
        <taxon>Caulobacteraceae</taxon>
        <taxon>Caulobacter</taxon>
    </lineage>
</organism>
<keyword evidence="1" id="KW-0732">Signal</keyword>
<feature type="chain" id="PRO_5046250305" evidence="1">
    <location>
        <begin position="26"/>
        <end position="255"/>
    </location>
</feature>
<accession>A0ABY4ZXM8</accession>
<dbReference type="Pfam" id="PF01209">
    <property type="entry name" value="Ubie_methyltran"/>
    <property type="match status" value="1"/>
</dbReference>
<gene>
    <name evidence="2" type="ORF">MZV50_07860</name>
</gene>
<evidence type="ECO:0000313" key="2">
    <source>
        <dbReference type="EMBL" id="USQ97445.1"/>
    </source>
</evidence>